<dbReference type="Pfam" id="PF13231">
    <property type="entry name" value="PMT_2"/>
    <property type="match status" value="1"/>
</dbReference>
<evidence type="ECO:0000256" key="1">
    <source>
        <dbReference type="ARBA" id="ARBA00022737"/>
    </source>
</evidence>
<name>A0A1F7KAV5_9BACT</name>
<keyword evidence="3" id="KW-1133">Transmembrane helix</keyword>
<feature type="transmembrane region" description="Helical" evidence="3">
    <location>
        <begin position="12"/>
        <end position="34"/>
    </location>
</feature>
<proteinExistence type="predicted"/>
<feature type="transmembrane region" description="Helical" evidence="3">
    <location>
        <begin position="176"/>
        <end position="202"/>
    </location>
</feature>
<accession>A0A1F7KAV5</accession>
<keyword evidence="3" id="KW-0812">Transmembrane</keyword>
<dbReference type="AlphaFoldDB" id="A0A1F7KAV5"/>
<evidence type="ECO:0000313" key="5">
    <source>
        <dbReference type="EMBL" id="OGK64991.1"/>
    </source>
</evidence>
<feature type="transmembrane region" description="Helical" evidence="3">
    <location>
        <begin position="145"/>
        <end position="164"/>
    </location>
</feature>
<dbReference type="Proteomes" id="UP000178450">
    <property type="component" value="Unassembled WGS sequence"/>
</dbReference>
<protein>
    <recommendedName>
        <fullName evidence="4">Glycosyltransferase RgtA/B/C/D-like domain-containing protein</fullName>
    </recommendedName>
</protein>
<evidence type="ECO:0000256" key="2">
    <source>
        <dbReference type="ARBA" id="ARBA00022803"/>
    </source>
</evidence>
<evidence type="ECO:0000256" key="3">
    <source>
        <dbReference type="SAM" id="Phobius"/>
    </source>
</evidence>
<feature type="transmembrane region" description="Helical" evidence="3">
    <location>
        <begin position="214"/>
        <end position="239"/>
    </location>
</feature>
<feature type="transmembrane region" description="Helical" evidence="3">
    <location>
        <begin position="260"/>
        <end position="278"/>
    </location>
</feature>
<feature type="transmembrane region" description="Helical" evidence="3">
    <location>
        <begin position="95"/>
        <end position="116"/>
    </location>
</feature>
<reference evidence="5 6" key="1">
    <citation type="journal article" date="2016" name="Nat. Commun.">
        <title>Thousands of microbial genomes shed light on interconnected biogeochemical processes in an aquifer system.</title>
        <authorList>
            <person name="Anantharaman K."/>
            <person name="Brown C.T."/>
            <person name="Hug L.A."/>
            <person name="Sharon I."/>
            <person name="Castelle C.J."/>
            <person name="Probst A.J."/>
            <person name="Thomas B.C."/>
            <person name="Singh A."/>
            <person name="Wilkins M.J."/>
            <person name="Karaoz U."/>
            <person name="Brodie E.L."/>
            <person name="Williams K.H."/>
            <person name="Hubbard S.S."/>
            <person name="Banfield J.F."/>
        </authorList>
    </citation>
    <scope>NUCLEOTIDE SEQUENCE [LARGE SCALE GENOMIC DNA]</scope>
</reference>
<evidence type="ECO:0000259" key="4">
    <source>
        <dbReference type="Pfam" id="PF13231"/>
    </source>
</evidence>
<feature type="transmembrane region" description="Helical" evidence="3">
    <location>
        <begin position="369"/>
        <end position="387"/>
    </location>
</feature>
<gene>
    <name evidence="5" type="ORF">A2209_04870</name>
</gene>
<feature type="transmembrane region" description="Helical" evidence="3">
    <location>
        <begin position="345"/>
        <end position="362"/>
    </location>
</feature>
<feature type="domain" description="Glycosyltransferase RgtA/B/C/D-like" evidence="4">
    <location>
        <begin position="77"/>
        <end position="227"/>
    </location>
</feature>
<feature type="transmembrane region" description="Helical" evidence="3">
    <location>
        <begin position="290"/>
        <end position="308"/>
    </location>
</feature>
<dbReference type="InterPro" id="IPR019734">
    <property type="entry name" value="TPR_rpt"/>
</dbReference>
<keyword evidence="3" id="KW-0472">Membrane</keyword>
<keyword evidence="1" id="KW-0677">Repeat</keyword>
<dbReference type="EMBL" id="MGBG01000013">
    <property type="protein sequence ID" value="OGK64991.1"/>
    <property type="molecule type" value="Genomic_DNA"/>
</dbReference>
<dbReference type="InterPro" id="IPR052346">
    <property type="entry name" value="O-mannosyl-transferase_TMTC"/>
</dbReference>
<dbReference type="InterPro" id="IPR038731">
    <property type="entry name" value="RgtA/B/C-like"/>
</dbReference>
<sequence>MLKNVKNKLIKYFPWIVLILGLLIYGATLFNGFVWDDEEQVVNNLAIRSLSNIPYLFTQSTFNTGGAAGMGGMYYKPMMPFFFTLIYQFSGLNAWGYHLVQVLIHLANAYLIYLILKRFIKPHWAALAGLLFLAHPGNVESVAYISGLQDVLFMFFGLLAFFWVGKKQSLTEKDWLVIFSFLLLSILSKETGVLFLLALPAYFIWFKKSALRPYFLYLSLLVCLYLILRFGMAGVGLNENKLSPIMLASLPERLITLPKIIFYYLRLFFWPFSLAISQHWVVKQISWSEFFLPLLIDGLFFLGLAAFCSKQKSRLLWFFGSLLLIGLGIHSQLVPLDMTVSERWVYFPLFAWLAMVMILLDRKNIKSEFGLAVILIVITIFSVRSFWRTLDWRDGLTLYLQDEPRAAGNFDFENNLGVYLYRAGQYDRAQQHYLKSTIIAPHWWTNWNNLGVTYQAQGKSALARQAYLKAINNGDYYLAYENYATLLLKQKKYDKLRHFLENRALPRFPYNQSLNQIYQYIQQQDAD</sequence>
<dbReference type="SMART" id="SM00028">
    <property type="entry name" value="TPR"/>
    <property type="match status" value="2"/>
</dbReference>
<keyword evidence="2" id="KW-0802">TPR repeat</keyword>
<dbReference type="SUPFAM" id="SSF48452">
    <property type="entry name" value="TPR-like"/>
    <property type="match status" value="1"/>
</dbReference>
<organism evidence="5 6">
    <name type="scientific">Candidatus Roizmanbacteria bacterium RIFOXYA1_FULL_41_12</name>
    <dbReference type="NCBI Taxonomy" id="1802082"/>
    <lineage>
        <taxon>Bacteria</taxon>
        <taxon>Candidatus Roizmaniibacteriota</taxon>
    </lineage>
</organism>
<evidence type="ECO:0000313" key="6">
    <source>
        <dbReference type="Proteomes" id="UP000178450"/>
    </source>
</evidence>
<dbReference type="InterPro" id="IPR011990">
    <property type="entry name" value="TPR-like_helical_dom_sf"/>
</dbReference>
<dbReference type="PANTHER" id="PTHR44227:SF3">
    <property type="entry name" value="PROTEIN O-MANNOSYL-TRANSFERASE TMTC4"/>
    <property type="match status" value="1"/>
</dbReference>
<comment type="caution">
    <text evidence="5">The sequence shown here is derived from an EMBL/GenBank/DDBJ whole genome shotgun (WGS) entry which is preliminary data.</text>
</comment>
<dbReference type="PANTHER" id="PTHR44227">
    <property type="match status" value="1"/>
</dbReference>
<feature type="transmembrane region" description="Helical" evidence="3">
    <location>
        <begin position="315"/>
        <end position="333"/>
    </location>
</feature>
<dbReference type="Gene3D" id="1.25.40.10">
    <property type="entry name" value="Tetratricopeptide repeat domain"/>
    <property type="match status" value="1"/>
</dbReference>